<comment type="cofactor">
    <cofactor evidence="11">
        <name>Cu(+)</name>
        <dbReference type="ChEBI" id="CHEBI:49552"/>
    </cofactor>
    <text evidence="11">Binds 1 Cu(+) ion.</text>
</comment>
<evidence type="ECO:0000256" key="11">
    <source>
        <dbReference type="RuleBase" id="RU365025"/>
    </source>
</evidence>
<dbReference type="GO" id="GO:0005507">
    <property type="term" value="F:copper ion binding"/>
    <property type="evidence" value="ECO:0007669"/>
    <property type="project" value="InterPro"/>
</dbReference>
<dbReference type="GO" id="GO:0050421">
    <property type="term" value="F:nitrite reductase (NO-forming) activity"/>
    <property type="evidence" value="ECO:0007669"/>
    <property type="project" value="UniProtKB-EC"/>
</dbReference>
<dbReference type="FunFam" id="2.60.40.420:FF:000093">
    <property type="entry name" value="Copper-containing nitrite reductase"/>
    <property type="match status" value="1"/>
</dbReference>
<dbReference type="InterPro" id="IPR045087">
    <property type="entry name" value="Cu-oxidase_fam"/>
</dbReference>
<dbReference type="EC" id="1.7.2.1" evidence="3 11"/>
<feature type="binding site" description="type 1 copper site" evidence="10">
    <location>
        <position position="155"/>
    </location>
    <ligand>
        <name>Cu cation</name>
        <dbReference type="ChEBI" id="CHEBI:23378"/>
        <label>1</label>
    </ligand>
</feature>
<dbReference type="CDD" id="cd04208">
    <property type="entry name" value="CuRO_2_CuNIR"/>
    <property type="match status" value="1"/>
</dbReference>
<dbReference type="PRINTS" id="PR00695">
    <property type="entry name" value="CUNO2RDTASE"/>
</dbReference>
<dbReference type="PANTHER" id="PTHR11709">
    <property type="entry name" value="MULTI-COPPER OXIDASE"/>
    <property type="match status" value="1"/>
</dbReference>
<evidence type="ECO:0000256" key="8">
    <source>
        <dbReference type="ARBA" id="ARBA00023008"/>
    </source>
</evidence>
<comment type="catalytic activity">
    <reaction evidence="9 11">
        <text>nitric oxide + Fe(III)-[cytochrome c] + H2O = Fe(II)-[cytochrome c] + nitrite + 2 H(+)</text>
        <dbReference type="Rhea" id="RHEA:15233"/>
        <dbReference type="Rhea" id="RHEA-COMP:10350"/>
        <dbReference type="Rhea" id="RHEA-COMP:14399"/>
        <dbReference type="ChEBI" id="CHEBI:15377"/>
        <dbReference type="ChEBI" id="CHEBI:15378"/>
        <dbReference type="ChEBI" id="CHEBI:16301"/>
        <dbReference type="ChEBI" id="CHEBI:16480"/>
        <dbReference type="ChEBI" id="CHEBI:29033"/>
        <dbReference type="ChEBI" id="CHEBI:29034"/>
        <dbReference type="EC" id="1.7.2.1"/>
    </reaction>
</comment>
<dbReference type="InterPro" id="IPR011707">
    <property type="entry name" value="Cu-oxidase-like_N"/>
</dbReference>
<proteinExistence type="inferred from homology"/>
<evidence type="ECO:0000256" key="3">
    <source>
        <dbReference type="ARBA" id="ARBA00011882"/>
    </source>
</evidence>
<evidence type="ECO:0000259" key="12">
    <source>
        <dbReference type="Pfam" id="PF07732"/>
    </source>
</evidence>
<keyword evidence="14" id="KW-1185">Reference proteome</keyword>
<feature type="signal peptide" evidence="11">
    <location>
        <begin position="1"/>
        <end position="22"/>
    </location>
</feature>
<dbReference type="SUPFAM" id="SSF49503">
    <property type="entry name" value="Cupredoxins"/>
    <property type="match status" value="2"/>
</dbReference>
<keyword evidence="8 10" id="KW-0186">Copper</keyword>
<comment type="cofactor">
    <cofactor evidence="11">
        <name>Cu(2+)</name>
        <dbReference type="ChEBI" id="CHEBI:29036"/>
    </cofactor>
    <text evidence="11">Binds 1 Cu(+) ion.</text>
</comment>
<feature type="domain" description="Plastocyanin-like" evidence="12">
    <location>
        <begin position="68"/>
        <end position="178"/>
    </location>
</feature>
<evidence type="ECO:0000256" key="2">
    <source>
        <dbReference type="ARBA" id="ARBA00011233"/>
    </source>
</evidence>
<comment type="similarity">
    <text evidence="1 11">Belongs to the multicopper oxidase family.</text>
</comment>
<feature type="binding site" description="type 1 copper site" evidence="10">
    <location>
        <position position="115"/>
    </location>
    <ligand>
        <name>Cu cation</name>
        <dbReference type="ChEBI" id="CHEBI:23378"/>
        <label>1</label>
    </ligand>
</feature>
<evidence type="ECO:0000256" key="9">
    <source>
        <dbReference type="ARBA" id="ARBA00049340"/>
    </source>
</evidence>
<dbReference type="NCBIfam" id="TIGR02376">
    <property type="entry name" value="Cu_nitrite_red"/>
    <property type="match status" value="1"/>
</dbReference>
<protein>
    <recommendedName>
        <fullName evidence="4 11">Copper-containing nitrite reductase</fullName>
        <ecNumber evidence="3 11">1.7.2.1</ecNumber>
    </recommendedName>
</protein>
<feature type="chain" id="PRO_5029038728" description="Copper-containing nitrite reductase" evidence="11">
    <location>
        <begin position="23"/>
        <end position="351"/>
    </location>
</feature>
<dbReference type="EMBL" id="CP060717">
    <property type="protein sequence ID" value="QNN64653.1"/>
    <property type="molecule type" value="Genomic_DNA"/>
</dbReference>
<evidence type="ECO:0000256" key="5">
    <source>
        <dbReference type="ARBA" id="ARBA00022723"/>
    </source>
</evidence>
<dbReference type="Pfam" id="PF07732">
    <property type="entry name" value="Cu-oxidase_3"/>
    <property type="match status" value="1"/>
</dbReference>
<dbReference type="InterPro" id="IPR001287">
    <property type="entry name" value="NO2-reductase_Cu"/>
</dbReference>
<feature type="binding site" description="type 1 copper site" evidence="10">
    <location>
        <position position="164"/>
    </location>
    <ligand>
        <name>Cu cation</name>
        <dbReference type="ChEBI" id="CHEBI:23378"/>
        <label>1</label>
    </ligand>
</feature>
<accession>A0A7G9S9X8</accession>
<gene>
    <name evidence="13" type="primary">nirK</name>
    <name evidence="13" type="ORF">H9L12_10245</name>
</gene>
<name>A0A7G9S9X8_9SPHN</name>
<dbReference type="Gene3D" id="2.60.40.420">
    <property type="entry name" value="Cupredoxins - blue copper proteins"/>
    <property type="match status" value="2"/>
</dbReference>
<dbReference type="KEGG" id="srhi:H9L12_10245"/>
<sequence length="351" mass="37301">MKRRVMIGASFAALFVAAPAIAQDHSAHAASAAAAGKVVDIVRDPADLPPPIGARGPKTHKIHFDTTEVTGQLDDGSTYHYWTFNNKVPGPFVRVRVGDTVEVTLKNSDDSVMMHNIDFHAVTGPGGGAAATMAAPGETKGFTFKALNPGLYVYHCATPTVAQHIANGMYGLILVEPEGGLSKVDREFYVMQGEIYTEQANGTKGLLTESLDKLLAEAPEYLVFNGAADGLSRKPLTAKTGENVRVFFGVGGPNKTSAFHVIGEIFDKAYPLASVTSEPWKDVQTITVPPGGAAITDFKVDVPGNYILVDHALSRLEKGLKGILKVSGEQRADIFKPHQVEDPAKVAASGH</sequence>
<dbReference type="Proteomes" id="UP000515955">
    <property type="component" value="Chromosome"/>
</dbReference>
<dbReference type="InterPro" id="IPR008972">
    <property type="entry name" value="Cupredoxin"/>
</dbReference>
<keyword evidence="5 10" id="KW-0479">Metal-binding</keyword>
<dbReference type="AlphaFoldDB" id="A0A7G9S9X8"/>
<feature type="binding site" description="type 1 copper site" evidence="10">
    <location>
        <position position="169"/>
    </location>
    <ligand>
        <name>Cu cation</name>
        <dbReference type="ChEBI" id="CHEBI:23378"/>
        <label>1</label>
    </ligand>
</feature>
<feature type="binding site" description="type 1 copper site" evidence="10">
    <location>
        <position position="120"/>
    </location>
    <ligand>
        <name>Cu cation</name>
        <dbReference type="ChEBI" id="CHEBI:23378"/>
        <label>1</label>
    </ligand>
</feature>
<evidence type="ECO:0000256" key="1">
    <source>
        <dbReference type="ARBA" id="ARBA00010609"/>
    </source>
</evidence>
<evidence type="ECO:0000313" key="14">
    <source>
        <dbReference type="Proteomes" id="UP000515955"/>
    </source>
</evidence>
<feature type="binding site" description="type 1 copper site" evidence="10">
    <location>
        <position position="156"/>
    </location>
    <ligand>
        <name>Cu cation</name>
        <dbReference type="ChEBI" id="CHEBI:23378"/>
        <label>1</label>
    </ligand>
</feature>
<comment type="subunit">
    <text evidence="2 11">Homotrimer.</text>
</comment>
<dbReference type="RefSeq" id="WP_187541652.1">
    <property type="nucleotide sequence ID" value="NZ_CP060717.1"/>
</dbReference>
<keyword evidence="6" id="KW-0677">Repeat</keyword>
<reference evidence="13 14" key="1">
    <citation type="submission" date="2020-08" db="EMBL/GenBank/DDBJ databases">
        <title>Genome sequence of Sphingomonas rhizophila KACC 19189T.</title>
        <authorList>
            <person name="Hyun D.-W."/>
            <person name="Bae J.-W."/>
        </authorList>
    </citation>
    <scope>NUCLEOTIDE SEQUENCE [LARGE SCALE GENOMIC DNA]</scope>
    <source>
        <strain evidence="13 14">KACC 19189</strain>
    </source>
</reference>
<feature type="binding site" description="type 1 copper site" evidence="10">
    <location>
        <position position="311"/>
    </location>
    <ligand>
        <name>Cu cation</name>
        <dbReference type="ChEBI" id="CHEBI:23378"/>
        <label>1</label>
    </ligand>
</feature>
<organism evidence="13 14">
    <name type="scientific">Sphingomonas rhizophila</name>
    <dbReference type="NCBI Taxonomy" id="2071607"/>
    <lineage>
        <taxon>Bacteria</taxon>
        <taxon>Pseudomonadati</taxon>
        <taxon>Pseudomonadota</taxon>
        <taxon>Alphaproteobacteria</taxon>
        <taxon>Sphingomonadales</taxon>
        <taxon>Sphingomonadaceae</taxon>
        <taxon>Sphingomonas</taxon>
    </lineage>
</organism>
<keyword evidence="7 11" id="KW-0560">Oxidoreductase</keyword>
<dbReference type="PANTHER" id="PTHR11709:SF394">
    <property type="entry name" value="FI03373P-RELATED"/>
    <property type="match status" value="1"/>
</dbReference>
<evidence type="ECO:0000256" key="4">
    <source>
        <dbReference type="ARBA" id="ARBA00017290"/>
    </source>
</evidence>
<evidence type="ECO:0000256" key="10">
    <source>
        <dbReference type="PIRSR" id="PIRSR601287-1"/>
    </source>
</evidence>
<evidence type="ECO:0000313" key="13">
    <source>
        <dbReference type="EMBL" id="QNN64653.1"/>
    </source>
</evidence>
<evidence type="ECO:0000256" key="7">
    <source>
        <dbReference type="ARBA" id="ARBA00023002"/>
    </source>
</evidence>
<evidence type="ECO:0000256" key="6">
    <source>
        <dbReference type="ARBA" id="ARBA00022737"/>
    </source>
</evidence>
<keyword evidence="11" id="KW-0732">Signal</keyword>
<dbReference type="CDD" id="cd11020">
    <property type="entry name" value="CuRO_1_CuNIR"/>
    <property type="match status" value="1"/>
</dbReference>